<keyword evidence="10" id="KW-0472">Membrane</keyword>
<dbReference type="Proteomes" id="UP001556098">
    <property type="component" value="Unassembled WGS sequence"/>
</dbReference>
<dbReference type="InterPro" id="IPR001789">
    <property type="entry name" value="Sig_transdc_resp-reg_receiver"/>
</dbReference>
<dbReference type="CDD" id="cd00082">
    <property type="entry name" value="HisKA"/>
    <property type="match status" value="1"/>
</dbReference>
<keyword evidence="10" id="KW-1133">Transmembrane helix</keyword>
<evidence type="ECO:0000256" key="8">
    <source>
        <dbReference type="SAM" id="Coils"/>
    </source>
</evidence>
<evidence type="ECO:0000256" key="7">
    <source>
        <dbReference type="PROSITE-ProRule" id="PRU00169"/>
    </source>
</evidence>
<dbReference type="Gene3D" id="3.30.565.10">
    <property type="entry name" value="Histidine kinase-like ATPase, C-terminal domain"/>
    <property type="match status" value="1"/>
</dbReference>
<dbReference type="SUPFAM" id="SSF52172">
    <property type="entry name" value="CheY-like"/>
    <property type="match status" value="2"/>
</dbReference>
<dbReference type="SMART" id="SM00387">
    <property type="entry name" value="HATPase_c"/>
    <property type="match status" value="1"/>
</dbReference>
<comment type="catalytic activity">
    <reaction evidence="1">
        <text>ATP + protein L-histidine = ADP + protein N-phospho-L-histidine.</text>
        <dbReference type="EC" id="2.7.13.3"/>
    </reaction>
</comment>
<evidence type="ECO:0000259" key="12">
    <source>
        <dbReference type="PROSITE" id="PS50110"/>
    </source>
</evidence>
<keyword evidence="5" id="KW-0808">Transferase</keyword>
<evidence type="ECO:0000256" key="9">
    <source>
        <dbReference type="SAM" id="MobiDB-lite"/>
    </source>
</evidence>
<evidence type="ECO:0000256" key="10">
    <source>
        <dbReference type="SAM" id="Phobius"/>
    </source>
</evidence>
<dbReference type="SMART" id="SM00388">
    <property type="entry name" value="HisKA"/>
    <property type="match status" value="1"/>
</dbReference>
<evidence type="ECO:0000313" key="14">
    <source>
        <dbReference type="EMBL" id="MEW9921817.1"/>
    </source>
</evidence>
<dbReference type="Gene3D" id="3.40.50.2300">
    <property type="match status" value="2"/>
</dbReference>
<dbReference type="Pfam" id="PF02518">
    <property type="entry name" value="HATPase_c"/>
    <property type="match status" value="1"/>
</dbReference>
<dbReference type="PROSITE" id="PS50110">
    <property type="entry name" value="RESPONSE_REGULATORY"/>
    <property type="match status" value="2"/>
</dbReference>
<dbReference type="InterPro" id="IPR005467">
    <property type="entry name" value="His_kinase_dom"/>
</dbReference>
<dbReference type="InterPro" id="IPR003661">
    <property type="entry name" value="HisK_dim/P_dom"/>
</dbReference>
<feature type="modified residue" description="4-aspartylphosphate" evidence="7">
    <location>
        <position position="697"/>
    </location>
</feature>
<evidence type="ECO:0000256" key="3">
    <source>
        <dbReference type="ARBA" id="ARBA00012438"/>
    </source>
</evidence>
<dbReference type="InterPro" id="IPR036890">
    <property type="entry name" value="HATPase_C_sf"/>
</dbReference>
<dbReference type="Pfam" id="PF00512">
    <property type="entry name" value="HisKA"/>
    <property type="match status" value="1"/>
</dbReference>
<name>A0ABV3RS43_9RHOB</name>
<dbReference type="Gene3D" id="3.30.450.20">
    <property type="entry name" value="PAS domain"/>
    <property type="match status" value="1"/>
</dbReference>
<dbReference type="PANTHER" id="PTHR43047">
    <property type="entry name" value="TWO-COMPONENT HISTIDINE PROTEIN KINASE"/>
    <property type="match status" value="1"/>
</dbReference>
<reference evidence="14 15" key="1">
    <citation type="submission" date="2024-07" db="EMBL/GenBank/DDBJ databases">
        <title>Marimonas sp.nov., isolated from tidal-flat sediment.</title>
        <authorList>
            <person name="Jayan J.N."/>
            <person name="Lee S.S."/>
        </authorList>
    </citation>
    <scope>NUCLEOTIDE SEQUENCE [LARGE SCALE GENOMIC DNA]</scope>
    <source>
        <strain evidence="14 15">MJW-29</strain>
    </source>
</reference>
<keyword evidence="4 7" id="KW-0597">Phosphoprotein</keyword>
<comment type="subcellular location">
    <subcellularLocation>
        <location evidence="2">Membrane</location>
    </subcellularLocation>
</comment>
<dbReference type="Pfam" id="PF12860">
    <property type="entry name" value="PAS_7"/>
    <property type="match status" value="1"/>
</dbReference>
<dbReference type="InterPro" id="IPR011006">
    <property type="entry name" value="CheY-like_superfamily"/>
</dbReference>
<feature type="coiled-coil region" evidence="8">
    <location>
        <begin position="216"/>
        <end position="254"/>
    </location>
</feature>
<keyword evidence="15" id="KW-1185">Reference proteome</keyword>
<evidence type="ECO:0000256" key="2">
    <source>
        <dbReference type="ARBA" id="ARBA00004370"/>
    </source>
</evidence>
<evidence type="ECO:0000256" key="1">
    <source>
        <dbReference type="ARBA" id="ARBA00000085"/>
    </source>
</evidence>
<feature type="transmembrane region" description="Helical" evidence="10">
    <location>
        <begin position="20"/>
        <end position="40"/>
    </location>
</feature>
<feature type="domain" description="Response regulatory" evidence="12">
    <location>
        <begin position="768"/>
        <end position="884"/>
    </location>
</feature>
<dbReference type="Gene3D" id="1.10.287.130">
    <property type="match status" value="1"/>
</dbReference>
<dbReference type="InterPro" id="IPR035965">
    <property type="entry name" value="PAS-like_dom_sf"/>
</dbReference>
<dbReference type="InterPro" id="IPR036097">
    <property type="entry name" value="HisK_dim/P_sf"/>
</dbReference>
<feature type="domain" description="HAMP" evidence="13">
    <location>
        <begin position="176"/>
        <end position="228"/>
    </location>
</feature>
<protein>
    <recommendedName>
        <fullName evidence="3">histidine kinase</fullName>
        <ecNumber evidence="3">2.7.13.3</ecNumber>
    </recommendedName>
</protein>
<dbReference type="CDD" id="cd16922">
    <property type="entry name" value="HATPase_EvgS-ArcB-TorS-like"/>
    <property type="match status" value="1"/>
</dbReference>
<accession>A0ABV3RS43</accession>
<evidence type="ECO:0000256" key="6">
    <source>
        <dbReference type="ARBA" id="ARBA00022777"/>
    </source>
</evidence>
<dbReference type="EC" id="2.7.13.3" evidence="3"/>
<feature type="domain" description="Response regulatory" evidence="12">
    <location>
        <begin position="648"/>
        <end position="761"/>
    </location>
</feature>
<dbReference type="SUPFAM" id="SSF158472">
    <property type="entry name" value="HAMP domain-like"/>
    <property type="match status" value="1"/>
</dbReference>
<evidence type="ECO:0000313" key="15">
    <source>
        <dbReference type="Proteomes" id="UP001556098"/>
    </source>
</evidence>
<gene>
    <name evidence="14" type="ORF">AB2B41_19595</name>
</gene>
<sequence length="898" mass="99421">MKFPLQISSLQTLRAKFLAVLTPLVLMSTVLVFGVFELSAKREAEKRLQNKLEKLVAIQSAVVAESMWNVADEQIKLVLAALAIDPDISGAAVYDDQDLLVASTGDVENFEKSQFFAEQEILYVYDDNSEIIGRMAIALTDAQIEAAARQRLMIAGILGALLLGAIILSTLIANRRTIGIPLERLLSSINSVHGGGERVPVEWSSRDEIGTVVLAFNEMQKRQQADEAALREARDKLEQRVEERTSELAKATLAAKLAQSQLSHAIESISDGFSLYGPDDRLIVCNRRYRELLYDGIEEVVVEGASFEDIIRNAAKKGLISDAVEDPEGWVMQRIDQHQNPSDAHLQERENGRWIRVSERRTDDNSIVAVYTDITELKEREQEAEEANRAKSQFLANMSHELRTPLNAVIGITEMLKEDAEEFEQDDFIEPLERISRAGKHLLNLINEILDLSKIEAGKSEMHIESFDLPSLIGEVTTTVHHLAEKNGNELAVDCPEDLGSISADQTRLRQIVLNLLSNACKFTENGRVSLVARNKVDDQGDAISIAVTDTGIGLSSEQIDRLFEDFSQADSSTTRRFGGTGLGLAISRRLARMMGGDIEVESVLGEGATFTFWLPRVAAVSSGEEEQPTVASPTPHTARPSRQESPRVLVVDDDHASRELMRVMLAKEGYDVVTAVNGKEGLDLARRLMPSAITLDVVMPELDGWDFLKEIKSDNETAAIPVIMATITEELDRGFALGASEYMTKPIDREKMKSLLLKYHPKDRTPEVLVVEDDPNVIEVLNGIFTKSGWAVATAENGSIGIERLNGCQPDLIMLDLLMPEMDGFEFLEVLRQRPEYGTVPIVVLTAADLTAEDRVRLNGGVTQIIQKTELGRTELLTTIRDIIAENTPQPSPEHVR</sequence>
<dbReference type="Gene3D" id="6.10.340.10">
    <property type="match status" value="1"/>
</dbReference>
<dbReference type="InterPro" id="IPR003594">
    <property type="entry name" value="HATPase_dom"/>
</dbReference>
<dbReference type="PANTHER" id="PTHR43047:SF72">
    <property type="entry name" value="OSMOSENSING HISTIDINE PROTEIN KINASE SLN1"/>
    <property type="match status" value="1"/>
</dbReference>
<dbReference type="SMART" id="SM00448">
    <property type="entry name" value="REC"/>
    <property type="match status" value="2"/>
</dbReference>
<keyword evidence="6" id="KW-0418">Kinase</keyword>
<feature type="region of interest" description="Disordered" evidence="9">
    <location>
        <begin position="624"/>
        <end position="646"/>
    </location>
</feature>
<proteinExistence type="predicted"/>
<dbReference type="CDD" id="cd06225">
    <property type="entry name" value="HAMP"/>
    <property type="match status" value="1"/>
</dbReference>
<organism evidence="14 15">
    <name type="scientific">Sulfitobacter sediminis</name>
    <dbReference type="NCBI Taxonomy" id="3234186"/>
    <lineage>
        <taxon>Bacteria</taxon>
        <taxon>Pseudomonadati</taxon>
        <taxon>Pseudomonadota</taxon>
        <taxon>Alphaproteobacteria</taxon>
        <taxon>Rhodobacterales</taxon>
        <taxon>Roseobacteraceae</taxon>
        <taxon>Sulfitobacter</taxon>
    </lineage>
</organism>
<dbReference type="InterPro" id="IPR004358">
    <property type="entry name" value="Sig_transdc_His_kin-like_C"/>
</dbReference>
<dbReference type="SUPFAM" id="SSF47384">
    <property type="entry name" value="Homodimeric domain of signal transducing histidine kinase"/>
    <property type="match status" value="1"/>
</dbReference>
<comment type="caution">
    <text evidence="14">The sequence shown here is derived from an EMBL/GenBank/DDBJ whole genome shotgun (WGS) entry which is preliminary data.</text>
</comment>
<dbReference type="PRINTS" id="PR00344">
    <property type="entry name" value="BCTRLSENSOR"/>
</dbReference>
<feature type="domain" description="Histidine kinase" evidence="11">
    <location>
        <begin position="397"/>
        <end position="619"/>
    </location>
</feature>
<feature type="modified residue" description="4-aspartylphosphate" evidence="7">
    <location>
        <position position="817"/>
    </location>
</feature>
<dbReference type="PROSITE" id="PS50109">
    <property type="entry name" value="HIS_KIN"/>
    <property type="match status" value="1"/>
</dbReference>
<dbReference type="EMBL" id="JBFNXX010000022">
    <property type="protein sequence ID" value="MEW9921817.1"/>
    <property type="molecule type" value="Genomic_DNA"/>
</dbReference>
<dbReference type="SUPFAM" id="SSF55785">
    <property type="entry name" value="PYP-like sensor domain (PAS domain)"/>
    <property type="match status" value="1"/>
</dbReference>
<keyword evidence="8" id="KW-0175">Coiled coil</keyword>
<dbReference type="RefSeq" id="WP_367879517.1">
    <property type="nucleotide sequence ID" value="NZ_JBFNXX010000022.1"/>
</dbReference>
<feature type="transmembrane region" description="Helical" evidence="10">
    <location>
        <begin position="152"/>
        <end position="173"/>
    </location>
</feature>
<evidence type="ECO:0000259" key="13">
    <source>
        <dbReference type="PROSITE" id="PS50885"/>
    </source>
</evidence>
<dbReference type="Pfam" id="PF00072">
    <property type="entry name" value="Response_reg"/>
    <property type="match status" value="2"/>
</dbReference>
<dbReference type="InterPro" id="IPR003660">
    <property type="entry name" value="HAMP_dom"/>
</dbReference>
<keyword evidence="10" id="KW-0812">Transmembrane</keyword>
<evidence type="ECO:0000256" key="4">
    <source>
        <dbReference type="ARBA" id="ARBA00022553"/>
    </source>
</evidence>
<evidence type="ECO:0000259" key="11">
    <source>
        <dbReference type="PROSITE" id="PS50109"/>
    </source>
</evidence>
<dbReference type="SUPFAM" id="SSF55874">
    <property type="entry name" value="ATPase domain of HSP90 chaperone/DNA topoisomerase II/histidine kinase"/>
    <property type="match status" value="1"/>
</dbReference>
<evidence type="ECO:0000256" key="5">
    <source>
        <dbReference type="ARBA" id="ARBA00022679"/>
    </source>
</evidence>
<dbReference type="PROSITE" id="PS50885">
    <property type="entry name" value="HAMP"/>
    <property type="match status" value="1"/>
</dbReference>